<evidence type="ECO:0000313" key="1">
    <source>
        <dbReference type="EMBL" id="KAF6811022.1"/>
    </source>
</evidence>
<sequence length="164" mass="19435">MILNILLWAFRYIKYIYQWKPRKEKGFHVLRGELRKWDYPLTRLAPRPLALRPDDTFSKALGREFRNLVTEGIGMPLGHEWPADDGTLVWLSYSGSDGQLNWWSLINQDVEYVVCRSAINRDNEFWRLFTRDTSVLSWVMQGCEYHVRPVDLDRAKSWLATRDG</sequence>
<organism evidence="1 2">
    <name type="scientific">Colletotrichum sojae</name>
    <dbReference type="NCBI Taxonomy" id="2175907"/>
    <lineage>
        <taxon>Eukaryota</taxon>
        <taxon>Fungi</taxon>
        <taxon>Dikarya</taxon>
        <taxon>Ascomycota</taxon>
        <taxon>Pezizomycotina</taxon>
        <taxon>Sordariomycetes</taxon>
        <taxon>Hypocreomycetidae</taxon>
        <taxon>Glomerellales</taxon>
        <taxon>Glomerellaceae</taxon>
        <taxon>Colletotrichum</taxon>
        <taxon>Colletotrichum orchidearum species complex</taxon>
    </lineage>
</organism>
<keyword evidence="2" id="KW-1185">Reference proteome</keyword>
<protein>
    <submittedName>
        <fullName evidence="1">Uncharacterized protein</fullName>
    </submittedName>
</protein>
<dbReference type="Proteomes" id="UP000652219">
    <property type="component" value="Unassembled WGS sequence"/>
</dbReference>
<accession>A0A8H6MVZ4</accession>
<proteinExistence type="predicted"/>
<reference evidence="1 2" key="1">
    <citation type="journal article" date="2020" name="Phytopathology">
        <title>Genome Sequence Resources of Colletotrichum truncatum, C. plurivorum, C. musicola, and C. sojae: Four Species Pathogenic to Soybean (Glycine max).</title>
        <authorList>
            <person name="Rogerio F."/>
            <person name="Boufleur T.R."/>
            <person name="Ciampi-Guillardi M."/>
            <person name="Sukno S.A."/>
            <person name="Thon M.R."/>
            <person name="Massola Junior N.S."/>
            <person name="Baroncelli R."/>
        </authorList>
    </citation>
    <scope>NUCLEOTIDE SEQUENCE [LARGE SCALE GENOMIC DNA]</scope>
    <source>
        <strain evidence="1 2">LFN0009</strain>
    </source>
</reference>
<name>A0A8H6MVZ4_9PEZI</name>
<gene>
    <name evidence="1" type="ORF">CSOJ01_05946</name>
</gene>
<dbReference type="AlphaFoldDB" id="A0A8H6MVZ4"/>
<evidence type="ECO:0000313" key="2">
    <source>
        <dbReference type="Proteomes" id="UP000652219"/>
    </source>
</evidence>
<dbReference type="EMBL" id="WIGN01000079">
    <property type="protein sequence ID" value="KAF6811022.1"/>
    <property type="molecule type" value="Genomic_DNA"/>
</dbReference>
<comment type="caution">
    <text evidence="1">The sequence shown here is derived from an EMBL/GenBank/DDBJ whole genome shotgun (WGS) entry which is preliminary data.</text>
</comment>